<dbReference type="STRING" id="626887.J057_16245"/>
<evidence type="ECO:0000256" key="1">
    <source>
        <dbReference type="ARBA" id="ARBA00023015"/>
    </source>
</evidence>
<dbReference type="InterPro" id="IPR036390">
    <property type="entry name" value="WH_DNA-bd_sf"/>
</dbReference>
<dbReference type="OrthoDB" id="9126850at2"/>
<dbReference type="InterPro" id="IPR036388">
    <property type="entry name" value="WH-like_DNA-bd_sf"/>
</dbReference>
<evidence type="ECO:0000259" key="4">
    <source>
        <dbReference type="PROSITE" id="PS50042"/>
    </source>
</evidence>
<evidence type="ECO:0000259" key="5">
    <source>
        <dbReference type="PROSITE" id="PS51063"/>
    </source>
</evidence>
<dbReference type="HOGENOM" id="CLU_075053_0_0_6"/>
<evidence type="ECO:0000313" key="6">
    <source>
        <dbReference type="EMBL" id="ENO12965.1"/>
    </source>
</evidence>
<dbReference type="AlphaFoldDB" id="N6VRZ3"/>
<organism evidence="6 7">
    <name type="scientific">Marinobacter nanhaiticus D15-8W</name>
    <dbReference type="NCBI Taxonomy" id="626887"/>
    <lineage>
        <taxon>Bacteria</taxon>
        <taxon>Pseudomonadati</taxon>
        <taxon>Pseudomonadota</taxon>
        <taxon>Gammaproteobacteria</taxon>
        <taxon>Pseudomonadales</taxon>
        <taxon>Marinobacteraceae</taxon>
        <taxon>Marinobacter</taxon>
    </lineage>
</organism>
<dbReference type="EMBL" id="APLQ01000014">
    <property type="protein sequence ID" value="ENO12965.1"/>
    <property type="molecule type" value="Genomic_DNA"/>
</dbReference>
<proteinExistence type="predicted"/>
<gene>
    <name evidence="6" type="ORF">J057_16245</name>
</gene>
<accession>N6VRZ3</accession>
<feature type="domain" description="Cyclic nucleotide-binding" evidence="4">
    <location>
        <begin position="23"/>
        <end position="82"/>
    </location>
</feature>
<reference evidence="6 7" key="1">
    <citation type="journal article" date="2013" name="Genome Announc.">
        <title>Genome Sequence of the Polycyclic Aromatic Hydrocarbon-Degrading Bacterium Strain Marinobacter nanhaiticus D15-8WT.</title>
        <authorList>
            <person name="Cui Z."/>
            <person name="Gao W."/>
            <person name="Li Q."/>
            <person name="Xu G."/>
            <person name="Zheng L."/>
        </authorList>
    </citation>
    <scope>NUCLEOTIDE SEQUENCE [LARGE SCALE GENOMIC DNA]</scope>
    <source>
        <strain evidence="6 7">D15-8W</strain>
    </source>
</reference>
<dbReference type="InterPro" id="IPR014710">
    <property type="entry name" value="RmlC-like_jellyroll"/>
</dbReference>
<dbReference type="PATRIC" id="fig|626887.3.peg.3247"/>
<dbReference type="CDD" id="cd00038">
    <property type="entry name" value="CAP_ED"/>
    <property type="match status" value="1"/>
</dbReference>
<dbReference type="InterPro" id="IPR018490">
    <property type="entry name" value="cNMP-bd_dom_sf"/>
</dbReference>
<dbReference type="Gene3D" id="2.60.120.10">
    <property type="entry name" value="Jelly Rolls"/>
    <property type="match status" value="1"/>
</dbReference>
<dbReference type="Pfam" id="PF00027">
    <property type="entry name" value="cNMP_binding"/>
    <property type="match status" value="1"/>
</dbReference>
<dbReference type="InterPro" id="IPR000595">
    <property type="entry name" value="cNMP-bd_dom"/>
</dbReference>
<name>N6VRZ3_9GAMM</name>
<dbReference type="PANTHER" id="PTHR24567">
    <property type="entry name" value="CRP FAMILY TRANSCRIPTIONAL REGULATORY PROTEIN"/>
    <property type="match status" value="1"/>
</dbReference>
<dbReference type="Gene3D" id="1.10.10.10">
    <property type="entry name" value="Winged helix-like DNA-binding domain superfamily/Winged helix DNA-binding domain"/>
    <property type="match status" value="1"/>
</dbReference>
<dbReference type="GO" id="GO:0003700">
    <property type="term" value="F:DNA-binding transcription factor activity"/>
    <property type="evidence" value="ECO:0007669"/>
    <property type="project" value="TreeGrafter"/>
</dbReference>
<dbReference type="Proteomes" id="UP000013165">
    <property type="component" value="Unassembled WGS sequence"/>
</dbReference>
<evidence type="ECO:0000313" key="7">
    <source>
        <dbReference type="Proteomes" id="UP000013165"/>
    </source>
</evidence>
<dbReference type="PANTHER" id="PTHR24567:SF26">
    <property type="entry name" value="REGULATORY PROTEIN YEIL"/>
    <property type="match status" value="1"/>
</dbReference>
<dbReference type="eggNOG" id="COG0664">
    <property type="taxonomic scope" value="Bacteria"/>
</dbReference>
<dbReference type="PROSITE" id="PS51063">
    <property type="entry name" value="HTH_CRP_2"/>
    <property type="match status" value="1"/>
</dbReference>
<dbReference type="GO" id="GO:0005829">
    <property type="term" value="C:cytosol"/>
    <property type="evidence" value="ECO:0007669"/>
    <property type="project" value="TreeGrafter"/>
</dbReference>
<evidence type="ECO:0000256" key="2">
    <source>
        <dbReference type="ARBA" id="ARBA00023125"/>
    </source>
</evidence>
<dbReference type="InterPro" id="IPR012318">
    <property type="entry name" value="HTH_CRP"/>
</dbReference>
<protein>
    <submittedName>
        <fullName evidence="6">Crp/Fnr family transcriptional regulator</fullName>
    </submittedName>
</protein>
<keyword evidence="3" id="KW-0804">Transcription</keyword>
<keyword evidence="7" id="KW-1185">Reference proteome</keyword>
<dbReference type="SMART" id="SM00100">
    <property type="entry name" value="cNMP"/>
    <property type="match status" value="1"/>
</dbReference>
<evidence type="ECO:0000256" key="3">
    <source>
        <dbReference type="ARBA" id="ARBA00023163"/>
    </source>
</evidence>
<dbReference type="GO" id="GO:0003677">
    <property type="term" value="F:DNA binding"/>
    <property type="evidence" value="ECO:0007669"/>
    <property type="project" value="UniProtKB-KW"/>
</dbReference>
<keyword evidence="1" id="KW-0805">Transcription regulation</keyword>
<dbReference type="RefSeq" id="WP_004581190.1">
    <property type="nucleotide sequence ID" value="NZ_AP028878.1"/>
</dbReference>
<dbReference type="PROSITE" id="PS50042">
    <property type="entry name" value="CNMP_BINDING_3"/>
    <property type="match status" value="1"/>
</dbReference>
<dbReference type="SMART" id="SM00419">
    <property type="entry name" value="HTH_CRP"/>
    <property type="match status" value="1"/>
</dbReference>
<dbReference type="SUPFAM" id="SSF51206">
    <property type="entry name" value="cAMP-binding domain-like"/>
    <property type="match status" value="1"/>
</dbReference>
<dbReference type="SUPFAM" id="SSF46785">
    <property type="entry name" value="Winged helix' DNA-binding domain"/>
    <property type="match status" value="1"/>
</dbReference>
<feature type="domain" description="HTH crp-type" evidence="5">
    <location>
        <begin position="146"/>
        <end position="220"/>
    </location>
</feature>
<dbReference type="Pfam" id="PF13545">
    <property type="entry name" value="HTH_Crp_2"/>
    <property type="match status" value="1"/>
</dbReference>
<keyword evidence="2" id="KW-0238">DNA-binding</keyword>
<dbReference type="InterPro" id="IPR050397">
    <property type="entry name" value="Env_Response_Regulators"/>
</dbReference>
<comment type="caution">
    <text evidence="6">The sequence shown here is derived from an EMBL/GenBank/DDBJ whole genome shotgun (WGS) entry which is preliminary data.</text>
</comment>
<sequence length="268" mass="30312">MEKSCIIKHFEHYSPLTEDDKLLLDSLEKSPREYRKNTSVWTQGEPSNHFYTVSKGWVYSYRNMEDGSRQILDVYVPGDVVGLREFAFNKRITGLTVMSDAVLCAFPKTRLTEVFAESLLLCSIFFMISATDQAILLERLVNLGRRSARQKLAHFLLEISKRLQKTNVIINNHLTLPLTQTLLADALGLSAVHVNRVFKELREENLIEQTNGHVQLLDVEGLREVAGFDAGYLEENIEAMLQQARQMQRKINGAGGADPADLGILETS</sequence>